<sequence>YTGDIVCGEECVVYVNVTSTYWRICFADDFELVQTIPEVEIETYVPARGKGNWRLFDPTHYCIERKNKFM</sequence>
<feature type="non-terminal residue" evidence="1">
    <location>
        <position position="1"/>
    </location>
</feature>
<comment type="caution">
    <text evidence="1">The sequence shown here is derived from an EMBL/GenBank/DDBJ whole genome shotgun (WGS) entry which is preliminary data.</text>
</comment>
<reference evidence="1" key="1">
    <citation type="journal article" date="2015" name="Nature">
        <title>Complex archaea that bridge the gap between prokaryotes and eukaryotes.</title>
        <authorList>
            <person name="Spang A."/>
            <person name="Saw J.H."/>
            <person name="Jorgensen S.L."/>
            <person name="Zaremba-Niedzwiedzka K."/>
            <person name="Martijn J."/>
            <person name="Lind A.E."/>
            <person name="van Eijk R."/>
            <person name="Schleper C."/>
            <person name="Guy L."/>
            <person name="Ettema T.J."/>
        </authorList>
    </citation>
    <scope>NUCLEOTIDE SEQUENCE</scope>
</reference>
<dbReference type="AlphaFoldDB" id="A0A0F9G1B3"/>
<name>A0A0F9G1B3_9ZZZZ</name>
<accession>A0A0F9G1B3</accession>
<evidence type="ECO:0000313" key="1">
    <source>
        <dbReference type="EMBL" id="KKL92443.1"/>
    </source>
</evidence>
<proteinExistence type="predicted"/>
<gene>
    <name evidence="1" type="ORF">LCGC14_1884590</name>
</gene>
<dbReference type="EMBL" id="LAZR01019460">
    <property type="protein sequence ID" value="KKL92443.1"/>
    <property type="molecule type" value="Genomic_DNA"/>
</dbReference>
<protein>
    <submittedName>
        <fullName evidence="1">Uncharacterized protein</fullName>
    </submittedName>
</protein>
<organism evidence="1">
    <name type="scientific">marine sediment metagenome</name>
    <dbReference type="NCBI Taxonomy" id="412755"/>
    <lineage>
        <taxon>unclassified sequences</taxon>
        <taxon>metagenomes</taxon>
        <taxon>ecological metagenomes</taxon>
    </lineage>
</organism>